<protein>
    <submittedName>
        <fullName evidence="1">Uncharacterized protein</fullName>
    </submittedName>
</protein>
<organism evidence="1">
    <name type="scientific">Prasinoderma coloniale</name>
    <dbReference type="NCBI Taxonomy" id="156133"/>
    <lineage>
        <taxon>Eukaryota</taxon>
        <taxon>Viridiplantae</taxon>
        <taxon>Prasinodermophyta</taxon>
        <taxon>Prasinodermophyceae</taxon>
        <taxon>Prasinodermales</taxon>
        <taxon>Prasinodermaceae</taxon>
        <taxon>Prasinoderma</taxon>
    </lineage>
</organism>
<proteinExistence type="predicted"/>
<sequence>MAGLLPAGAPLPADPVDEFVERAVRRAVSLAEKTGGLGAGSSKLYFAHETASGRLVAMQRLASVSGAYHLDEASHLCVHPKHGQWCALRALVLLDADPAEVGVDAASPPEQMALPEAVARASGANRASVLKNAFDAAMAGSDGGWLALREAVSPGHPARYPDGAIAYFYRRDSAALQRCINAKRAGRPRDGVMRAAD</sequence>
<dbReference type="AlphaFoldDB" id="A0A7R9TZK5"/>
<accession>A0A7R9TZK5</accession>
<dbReference type="EMBL" id="HBDZ01014840">
    <property type="protein sequence ID" value="CAD8249875.1"/>
    <property type="molecule type" value="Transcribed_RNA"/>
</dbReference>
<gene>
    <name evidence="1" type="ORF">PCOL08062_LOCUS11407</name>
</gene>
<name>A0A7R9TZK5_9VIRI</name>
<evidence type="ECO:0000313" key="1">
    <source>
        <dbReference type="EMBL" id="CAD8249875.1"/>
    </source>
</evidence>
<reference evidence="1" key="1">
    <citation type="submission" date="2021-01" db="EMBL/GenBank/DDBJ databases">
        <authorList>
            <person name="Corre E."/>
            <person name="Pelletier E."/>
            <person name="Niang G."/>
            <person name="Scheremetjew M."/>
            <person name="Finn R."/>
            <person name="Kale V."/>
            <person name="Holt S."/>
            <person name="Cochrane G."/>
            <person name="Meng A."/>
            <person name="Brown T."/>
            <person name="Cohen L."/>
        </authorList>
    </citation>
    <scope>NUCLEOTIDE SEQUENCE</scope>
    <source>
        <strain evidence="1">CCMP1413</strain>
    </source>
</reference>